<dbReference type="Pfam" id="PF08125">
    <property type="entry name" value="Mannitol_dh_C"/>
    <property type="match status" value="1"/>
</dbReference>
<keyword evidence="1" id="KW-0560">Oxidoreductase</keyword>
<dbReference type="RefSeq" id="WP_109250130.1">
    <property type="nucleotide sequence ID" value="NZ_QCXQ01000002.1"/>
</dbReference>
<feature type="domain" description="Mannitol dehydrogenase C-terminal" evidence="4">
    <location>
        <begin position="338"/>
        <end position="490"/>
    </location>
</feature>
<evidence type="ECO:0000313" key="5">
    <source>
        <dbReference type="EMBL" id="PWG00183.1"/>
    </source>
</evidence>
<dbReference type="PANTHER" id="PTHR43362:SF1">
    <property type="entry name" value="MANNITOL DEHYDROGENASE 2-RELATED"/>
    <property type="match status" value="1"/>
</dbReference>
<dbReference type="InterPro" id="IPR013131">
    <property type="entry name" value="Mannitol_DH_N"/>
</dbReference>
<evidence type="ECO:0000259" key="4">
    <source>
        <dbReference type="Pfam" id="PF08125"/>
    </source>
</evidence>
<dbReference type="EMBL" id="QCXQ01000002">
    <property type="protein sequence ID" value="PWG00183.1"/>
    <property type="molecule type" value="Genomic_DNA"/>
</dbReference>
<gene>
    <name evidence="5" type="ORF">DCM90_04415</name>
</gene>
<comment type="caution">
    <text evidence="5">The sequence shown here is derived from an EMBL/GenBank/DDBJ whole genome shotgun (WGS) entry which is preliminary data.</text>
</comment>
<dbReference type="InterPro" id="IPR013118">
    <property type="entry name" value="Mannitol_DH_C"/>
</dbReference>
<dbReference type="InterPro" id="IPR013328">
    <property type="entry name" value="6PGD_dom2"/>
</dbReference>
<comment type="catalytic activity">
    <reaction evidence="2">
        <text>D-mannitol 1-phosphate + NAD(+) = beta-D-fructose 6-phosphate + NADH + H(+)</text>
        <dbReference type="Rhea" id="RHEA:19661"/>
        <dbReference type="ChEBI" id="CHEBI:15378"/>
        <dbReference type="ChEBI" id="CHEBI:57540"/>
        <dbReference type="ChEBI" id="CHEBI:57634"/>
        <dbReference type="ChEBI" id="CHEBI:57945"/>
        <dbReference type="ChEBI" id="CHEBI:61381"/>
        <dbReference type="EC" id="1.1.1.17"/>
    </reaction>
</comment>
<evidence type="ECO:0000256" key="1">
    <source>
        <dbReference type="ARBA" id="ARBA00023002"/>
    </source>
</evidence>
<dbReference type="GO" id="GO:0008926">
    <property type="term" value="F:mannitol-1-phosphate 5-dehydrogenase activity"/>
    <property type="evidence" value="ECO:0007669"/>
    <property type="project" value="UniProtKB-EC"/>
</dbReference>
<keyword evidence="6" id="KW-1185">Reference proteome</keyword>
<proteinExistence type="predicted"/>
<name>A0A2V1MZJ3_9LACO</name>
<dbReference type="OrthoDB" id="271711at2"/>
<sequence>MVKLTDDYLRQPADFEDVGIFIPTFSQAQLSEKTKQTPQWIHVGPGNVFRGYHAALAQSLIEQGNLETGIIVMDTHDDSLIEKIYHPYSDRILQVLPTIEGTLTKTLLASVAGAYYVAPDRLEAWRTMQHYFQQPSLQVVTFTVTKDGYNLVDEQGEPYQTIQEDMVNGPDEPLSDMGRITALLYARYQAGRLPIALLSTDNFSQNGDRLKGSVLTIADSWETNRVIEPGFSEYLTDSACVSFPISTIDRTTLAPSHEVAAKLQEQGFSDTTMLERPGHSAVAPFVNTEVAHYLVVEDNFPNGRPPFEQVGVIMTDRTTVNQVDESKVTTTLWPILDTLAIYGKLLGFETLAEAIQHPELSQLVKNVGQESVAVAEPIEAVDEEAYLAELISSRLPNPYLSATTQYMAKRLSTHLATNFGVTVSRYDARDNVAPQQLTHISLVIATWIRYLMGINDEGRPFNPSPDDRWNECHAYVADIQLGEETDVHAHLEPLLSDRTLFGQNLYGVGIGEQIEADFKAEIAGVGAIKATLSAILTEAHHD</sequence>
<dbReference type="SUPFAM" id="SSF48179">
    <property type="entry name" value="6-phosphogluconate dehydrogenase C-terminal domain-like"/>
    <property type="match status" value="1"/>
</dbReference>
<dbReference type="InterPro" id="IPR050988">
    <property type="entry name" value="Mannitol_DH/Oxidoreductase"/>
</dbReference>
<dbReference type="Proteomes" id="UP000245080">
    <property type="component" value="Unassembled WGS sequence"/>
</dbReference>
<dbReference type="InterPro" id="IPR008927">
    <property type="entry name" value="6-PGluconate_DH-like_C_sf"/>
</dbReference>
<accession>A0A2V1MZJ3</accession>
<dbReference type="InterPro" id="IPR036291">
    <property type="entry name" value="NAD(P)-bd_dom_sf"/>
</dbReference>
<dbReference type="Gene3D" id="3.40.50.720">
    <property type="entry name" value="NAD(P)-binding Rossmann-like Domain"/>
    <property type="match status" value="1"/>
</dbReference>
<dbReference type="PANTHER" id="PTHR43362">
    <property type="entry name" value="MANNITOL DEHYDROGENASE DSF1-RELATED"/>
    <property type="match status" value="1"/>
</dbReference>
<dbReference type="Gene3D" id="1.10.1040.10">
    <property type="entry name" value="N-(1-d-carboxylethyl)-l-norvaline Dehydrogenase, domain 2"/>
    <property type="match status" value="1"/>
</dbReference>
<evidence type="ECO:0000256" key="2">
    <source>
        <dbReference type="ARBA" id="ARBA00048615"/>
    </source>
</evidence>
<feature type="domain" description="Mannitol dehydrogenase N-terminal" evidence="3">
    <location>
        <begin position="41"/>
        <end position="306"/>
    </location>
</feature>
<evidence type="ECO:0000259" key="3">
    <source>
        <dbReference type="Pfam" id="PF01232"/>
    </source>
</evidence>
<protein>
    <submittedName>
        <fullName evidence="5">Mannitol dehydrogenase family protein</fullName>
    </submittedName>
</protein>
<dbReference type="AlphaFoldDB" id="A0A2V1MZJ3"/>
<evidence type="ECO:0000313" key="6">
    <source>
        <dbReference type="Proteomes" id="UP000245080"/>
    </source>
</evidence>
<reference evidence="5 6" key="1">
    <citation type="journal article" date="2018" name="Int. J. Syst. Evol. Microbiol.">
        <title>Lactobacillus bambusae sp. nov., isolated from a traditional fermented Ma-bamboo shoots of Taiwan.</title>
        <authorList>
            <person name="Wang L.-T."/>
        </authorList>
    </citation>
    <scope>NUCLEOTIDE SEQUENCE [LARGE SCALE GENOMIC DNA]</scope>
    <source>
        <strain evidence="5 6">BS-W1</strain>
    </source>
</reference>
<dbReference type="Pfam" id="PF01232">
    <property type="entry name" value="Mannitol_dh"/>
    <property type="match status" value="1"/>
</dbReference>
<organism evidence="5 6">
    <name type="scientific">Levilactobacillus bambusae</name>
    <dbReference type="NCBI Taxonomy" id="2024736"/>
    <lineage>
        <taxon>Bacteria</taxon>
        <taxon>Bacillati</taxon>
        <taxon>Bacillota</taxon>
        <taxon>Bacilli</taxon>
        <taxon>Lactobacillales</taxon>
        <taxon>Lactobacillaceae</taxon>
        <taxon>Levilactobacillus</taxon>
    </lineage>
</organism>
<dbReference type="SUPFAM" id="SSF51735">
    <property type="entry name" value="NAD(P)-binding Rossmann-fold domains"/>
    <property type="match status" value="1"/>
</dbReference>